<sequence length="182" mass="20673">MAFSRPLSCCWEVFGYGIQRNIQLCGDPQNNVANDDCGEKKPTIIGAQRKPQRTEKPRTMSHTMWRRRKAWPETRPVPALPTWQGPRLVTRTPAHAASGQPHQYVTPFAPHTGSGRKQLMRQEGAPPSDMAPQRSATASMPSDRAAGMRRRRRRRRRADSTAESRGELAIARRRERTRVPEP</sequence>
<feature type="compositionally biased region" description="Basic and acidic residues" evidence="1">
    <location>
        <begin position="158"/>
        <end position="182"/>
    </location>
</feature>
<evidence type="ECO:0000313" key="3">
    <source>
        <dbReference type="Proteomes" id="UP000317650"/>
    </source>
</evidence>
<proteinExistence type="predicted"/>
<evidence type="ECO:0000256" key="1">
    <source>
        <dbReference type="SAM" id="MobiDB-lite"/>
    </source>
</evidence>
<feature type="region of interest" description="Disordered" evidence="1">
    <location>
        <begin position="48"/>
        <end position="182"/>
    </location>
</feature>
<dbReference type="EMBL" id="PYDT01000007">
    <property type="protein sequence ID" value="THU56237.1"/>
    <property type="molecule type" value="Genomic_DNA"/>
</dbReference>
<accession>A0A4S8J477</accession>
<dbReference type="Proteomes" id="UP000317650">
    <property type="component" value="Chromosome 11"/>
</dbReference>
<gene>
    <name evidence="2" type="ORF">C4D60_Mb11t15170</name>
</gene>
<reference evidence="2 3" key="1">
    <citation type="journal article" date="2019" name="Nat. Plants">
        <title>Genome sequencing of Musa balbisiana reveals subgenome evolution and function divergence in polyploid bananas.</title>
        <authorList>
            <person name="Yao X."/>
        </authorList>
    </citation>
    <scope>NUCLEOTIDE SEQUENCE [LARGE SCALE GENOMIC DNA]</scope>
    <source>
        <strain evidence="3">cv. DH-PKW</strain>
        <tissue evidence="2">Leaves</tissue>
    </source>
</reference>
<comment type="caution">
    <text evidence="2">The sequence shown here is derived from an EMBL/GenBank/DDBJ whole genome shotgun (WGS) entry which is preliminary data.</text>
</comment>
<dbReference type="AlphaFoldDB" id="A0A4S8J477"/>
<keyword evidence="3" id="KW-1185">Reference proteome</keyword>
<feature type="compositionally biased region" description="Basic residues" evidence="1">
    <location>
        <begin position="147"/>
        <end position="157"/>
    </location>
</feature>
<name>A0A4S8J477_MUSBA</name>
<organism evidence="2 3">
    <name type="scientific">Musa balbisiana</name>
    <name type="common">Banana</name>
    <dbReference type="NCBI Taxonomy" id="52838"/>
    <lineage>
        <taxon>Eukaryota</taxon>
        <taxon>Viridiplantae</taxon>
        <taxon>Streptophyta</taxon>
        <taxon>Embryophyta</taxon>
        <taxon>Tracheophyta</taxon>
        <taxon>Spermatophyta</taxon>
        <taxon>Magnoliopsida</taxon>
        <taxon>Liliopsida</taxon>
        <taxon>Zingiberales</taxon>
        <taxon>Musaceae</taxon>
        <taxon>Musa</taxon>
    </lineage>
</organism>
<protein>
    <submittedName>
        <fullName evidence="2">Uncharacterized protein</fullName>
    </submittedName>
</protein>
<evidence type="ECO:0000313" key="2">
    <source>
        <dbReference type="EMBL" id="THU56237.1"/>
    </source>
</evidence>